<comment type="caution">
    <text evidence="2">The sequence shown here is derived from an EMBL/GenBank/DDBJ whole genome shotgun (WGS) entry which is preliminary data.</text>
</comment>
<reference evidence="2" key="1">
    <citation type="submission" date="2020-11" db="EMBL/GenBank/DDBJ databases">
        <title>Chlorella ohadii genome sequencing and assembly.</title>
        <authorList>
            <person name="Murik O."/>
            <person name="Treves H."/>
            <person name="Kedem I."/>
            <person name="Shotland Y."/>
            <person name="Kaplan A."/>
        </authorList>
    </citation>
    <scope>NUCLEOTIDE SEQUENCE</scope>
    <source>
        <strain evidence="2">1</strain>
    </source>
</reference>
<accession>A0AAD5DI62</accession>
<dbReference type="AlphaFoldDB" id="A0AAD5DI62"/>
<proteinExistence type="predicted"/>
<dbReference type="Proteomes" id="UP001205105">
    <property type="component" value="Unassembled WGS sequence"/>
</dbReference>
<dbReference type="EMBL" id="JADXDR010000155">
    <property type="protein sequence ID" value="KAI7837356.1"/>
    <property type="molecule type" value="Genomic_DNA"/>
</dbReference>
<keyword evidence="3" id="KW-1185">Reference proteome</keyword>
<protein>
    <submittedName>
        <fullName evidence="2">Uncharacterized protein</fullName>
    </submittedName>
</protein>
<organism evidence="2 3">
    <name type="scientific">Chlorella ohadii</name>
    <dbReference type="NCBI Taxonomy" id="2649997"/>
    <lineage>
        <taxon>Eukaryota</taxon>
        <taxon>Viridiplantae</taxon>
        <taxon>Chlorophyta</taxon>
        <taxon>core chlorophytes</taxon>
        <taxon>Trebouxiophyceae</taxon>
        <taxon>Chlorellales</taxon>
        <taxon>Chlorellaceae</taxon>
        <taxon>Chlorella clade</taxon>
        <taxon>Chlorella</taxon>
    </lineage>
</organism>
<feature type="region of interest" description="Disordered" evidence="1">
    <location>
        <begin position="86"/>
        <end position="116"/>
    </location>
</feature>
<name>A0AAD5DI62_9CHLO</name>
<evidence type="ECO:0000313" key="3">
    <source>
        <dbReference type="Proteomes" id="UP001205105"/>
    </source>
</evidence>
<evidence type="ECO:0000256" key="1">
    <source>
        <dbReference type="SAM" id="MobiDB-lite"/>
    </source>
</evidence>
<evidence type="ECO:0000313" key="2">
    <source>
        <dbReference type="EMBL" id="KAI7837356.1"/>
    </source>
</evidence>
<sequence length="116" mass="12565">MQLVYEKGGQPFHIRRVNDRDAVYLDTNGCLLRQPKMHDVFTTALATVAADFKAQPVYSEWVQAAAELGNDKRLATALDAAADGGKPCSKKAVGRRPVTQASTGRKGYLDLNSAPC</sequence>
<gene>
    <name evidence="2" type="ORF">COHA_008796</name>
</gene>